<keyword evidence="7" id="KW-1185">Reference proteome</keyword>
<name>A0A1E7Q5N2_9GAMM</name>
<dbReference type="GO" id="GO:0009396">
    <property type="term" value="P:folic acid-containing compound biosynthetic process"/>
    <property type="evidence" value="ECO:0007669"/>
    <property type="project" value="TreeGrafter"/>
</dbReference>
<dbReference type="Proteomes" id="UP000242258">
    <property type="component" value="Unassembled WGS sequence"/>
</dbReference>
<keyword evidence="5" id="KW-0460">Magnesium</keyword>
<dbReference type="PANTHER" id="PTHR23407">
    <property type="entry name" value="ATPASE INHIBITOR/5-FORMYLTETRAHYDROFOLATE CYCLO-LIGASE"/>
    <property type="match status" value="1"/>
</dbReference>
<dbReference type="SUPFAM" id="SSF100950">
    <property type="entry name" value="NagB/RpiA/CoA transferase-like"/>
    <property type="match status" value="1"/>
</dbReference>
<dbReference type="Pfam" id="PF01812">
    <property type="entry name" value="5-FTHF_cyc-lig"/>
    <property type="match status" value="1"/>
</dbReference>
<dbReference type="PANTHER" id="PTHR23407:SF1">
    <property type="entry name" value="5-FORMYLTETRAHYDROFOLATE CYCLO-LIGASE"/>
    <property type="match status" value="1"/>
</dbReference>
<dbReference type="InterPro" id="IPR037171">
    <property type="entry name" value="NagB/RpiA_transferase-like"/>
</dbReference>
<evidence type="ECO:0000256" key="5">
    <source>
        <dbReference type="RuleBase" id="RU361279"/>
    </source>
</evidence>
<evidence type="ECO:0000256" key="2">
    <source>
        <dbReference type="ARBA" id="ARBA00022741"/>
    </source>
</evidence>
<keyword evidence="3 4" id="KW-0067">ATP-binding</keyword>
<dbReference type="InterPro" id="IPR024185">
    <property type="entry name" value="FTHF_cligase-like_sf"/>
</dbReference>
<keyword evidence="6" id="KW-0436">Ligase</keyword>
<proteinExistence type="inferred from homology"/>
<evidence type="ECO:0000256" key="4">
    <source>
        <dbReference type="PIRSR" id="PIRSR006806-1"/>
    </source>
</evidence>
<sequence length="193" mass="21769">MTSRSVIRQQIRLTRQQLSSAEQQTAAKKLVSQITNLPQFNTSQHIALYLTNDGELDTSLLIQTLWQLHKTVYIPVLHPFTAGYLVFVRYEPTSPLQTNKFGIKQPLLACQNIIPVAELDLIFTPLVAFDSQGNRLGMGGGFYDRTLAQLPADYRSRFVGLAHSCQQVSALPIASWDIPLQTIVTPDKIWRFK</sequence>
<evidence type="ECO:0000313" key="6">
    <source>
        <dbReference type="EMBL" id="OEY69383.1"/>
    </source>
</evidence>
<reference evidence="7" key="1">
    <citation type="submission" date="2016-09" db="EMBL/GenBank/DDBJ databases">
        <authorList>
            <person name="Wan X."/>
            <person name="Hou S."/>
        </authorList>
    </citation>
    <scope>NUCLEOTIDE SEQUENCE [LARGE SCALE GENOMIC DNA]</scope>
    <source>
        <strain evidence="7">KH87</strain>
    </source>
</reference>
<dbReference type="GO" id="GO:0005524">
    <property type="term" value="F:ATP binding"/>
    <property type="evidence" value="ECO:0007669"/>
    <property type="project" value="UniProtKB-KW"/>
</dbReference>
<dbReference type="STRING" id="1628148.BI198_07245"/>
<feature type="binding site" evidence="4">
    <location>
        <begin position="4"/>
        <end position="8"/>
    </location>
    <ligand>
        <name>ATP</name>
        <dbReference type="ChEBI" id="CHEBI:30616"/>
    </ligand>
</feature>
<protein>
    <recommendedName>
        <fullName evidence="5">5-formyltetrahydrofolate cyclo-ligase</fullName>
        <ecNumber evidence="5">6.3.3.2</ecNumber>
    </recommendedName>
</protein>
<feature type="binding site" evidence="4">
    <location>
        <begin position="135"/>
        <end position="143"/>
    </location>
    <ligand>
        <name>ATP</name>
        <dbReference type="ChEBI" id="CHEBI:30616"/>
    </ligand>
</feature>
<feature type="binding site" evidence="4">
    <location>
        <position position="55"/>
    </location>
    <ligand>
        <name>substrate</name>
    </ligand>
</feature>
<comment type="cofactor">
    <cofactor evidence="5">
        <name>Mg(2+)</name>
        <dbReference type="ChEBI" id="CHEBI:18420"/>
    </cofactor>
</comment>
<evidence type="ECO:0000256" key="1">
    <source>
        <dbReference type="ARBA" id="ARBA00010638"/>
    </source>
</evidence>
<comment type="similarity">
    <text evidence="1 5">Belongs to the 5-formyltetrahydrofolate cyclo-ligase family.</text>
</comment>
<organism evidence="6 7">
    <name type="scientific">Rheinheimera salexigens</name>
    <dbReference type="NCBI Taxonomy" id="1628148"/>
    <lineage>
        <taxon>Bacteria</taxon>
        <taxon>Pseudomonadati</taxon>
        <taxon>Pseudomonadota</taxon>
        <taxon>Gammaproteobacteria</taxon>
        <taxon>Chromatiales</taxon>
        <taxon>Chromatiaceae</taxon>
        <taxon>Rheinheimera</taxon>
    </lineage>
</organism>
<gene>
    <name evidence="6" type="ORF">BI198_07245</name>
</gene>
<dbReference type="NCBIfam" id="TIGR02727">
    <property type="entry name" value="MTHFS_bact"/>
    <property type="match status" value="1"/>
</dbReference>
<dbReference type="EMBL" id="MKEK01000001">
    <property type="protein sequence ID" value="OEY69383.1"/>
    <property type="molecule type" value="Genomic_DNA"/>
</dbReference>
<dbReference type="AlphaFoldDB" id="A0A1E7Q5N2"/>
<comment type="caution">
    <text evidence="6">The sequence shown here is derived from an EMBL/GenBank/DDBJ whole genome shotgun (WGS) entry which is preliminary data.</text>
</comment>
<dbReference type="InterPro" id="IPR002698">
    <property type="entry name" value="FTHF_cligase"/>
</dbReference>
<keyword evidence="2 4" id="KW-0547">Nucleotide-binding</keyword>
<evidence type="ECO:0000256" key="3">
    <source>
        <dbReference type="ARBA" id="ARBA00022840"/>
    </source>
</evidence>
<dbReference type="Gene3D" id="3.40.50.10420">
    <property type="entry name" value="NagB/RpiA/CoA transferase-like"/>
    <property type="match status" value="1"/>
</dbReference>
<dbReference type="PIRSF" id="PIRSF006806">
    <property type="entry name" value="FTHF_cligase"/>
    <property type="match status" value="1"/>
</dbReference>
<accession>A0A1E7Q5N2</accession>
<keyword evidence="5" id="KW-0479">Metal-binding</keyword>
<dbReference type="GO" id="GO:0030272">
    <property type="term" value="F:5-formyltetrahydrofolate cyclo-ligase activity"/>
    <property type="evidence" value="ECO:0007669"/>
    <property type="project" value="UniProtKB-EC"/>
</dbReference>
<dbReference type="GO" id="GO:0035999">
    <property type="term" value="P:tetrahydrofolate interconversion"/>
    <property type="evidence" value="ECO:0007669"/>
    <property type="project" value="TreeGrafter"/>
</dbReference>
<dbReference type="RefSeq" id="WP_070048949.1">
    <property type="nucleotide sequence ID" value="NZ_CBCSDO010000005.1"/>
</dbReference>
<feature type="binding site" evidence="4">
    <location>
        <position position="50"/>
    </location>
    <ligand>
        <name>substrate</name>
    </ligand>
</feature>
<dbReference type="OrthoDB" id="9801938at2"/>
<dbReference type="GO" id="GO:0046872">
    <property type="term" value="F:metal ion binding"/>
    <property type="evidence" value="ECO:0007669"/>
    <property type="project" value="UniProtKB-KW"/>
</dbReference>
<comment type="catalytic activity">
    <reaction evidence="5">
        <text>(6S)-5-formyl-5,6,7,8-tetrahydrofolate + ATP = (6R)-5,10-methenyltetrahydrofolate + ADP + phosphate</text>
        <dbReference type="Rhea" id="RHEA:10488"/>
        <dbReference type="ChEBI" id="CHEBI:30616"/>
        <dbReference type="ChEBI" id="CHEBI:43474"/>
        <dbReference type="ChEBI" id="CHEBI:57455"/>
        <dbReference type="ChEBI" id="CHEBI:57457"/>
        <dbReference type="ChEBI" id="CHEBI:456216"/>
        <dbReference type="EC" id="6.3.3.2"/>
    </reaction>
</comment>
<evidence type="ECO:0000313" key="7">
    <source>
        <dbReference type="Proteomes" id="UP000242258"/>
    </source>
</evidence>
<dbReference type="EC" id="6.3.3.2" evidence="5"/>